<dbReference type="SUPFAM" id="SSF51735">
    <property type="entry name" value="NAD(P)-binding Rossmann-fold domains"/>
    <property type="match status" value="1"/>
</dbReference>
<comment type="similarity">
    <text evidence="3 11">Belongs to the homoserine dehydrogenase family.</text>
</comment>
<comment type="pathway">
    <text evidence="2 10">Amino-acid biosynthesis; L-methionine biosynthesis via de novo pathway; L-homoserine from L-aspartate: step 3/3.</text>
</comment>
<keyword evidence="15" id="KW-1185">Reference proteome</keyword>
<keyword evidence="6 10" id="KW-0028">Amino-acid biosynthesis</keyword>
<evidence type="ECO:0000256" key="3">
    <source>
        <dbReference type="ARBA" id="ARBA00006753"/>
    </source>
</evidence>
<evidence type="ECO:0000313" key="14">
    <source>
        <dbReference type="EMBL" id="MDQ0200678.1"/>
    </source>
</evidence>
<evidence type="ECO:0000313" key="15">
    <source>
        <dbReference type="Proteomes" id="UP001224122"/>
    </source>
</evidence>
<dbReference type="RefSeq" id="WP_307410843.1">
    <property type="nucleotide sequence ID" value="NZ_JAUSTW010000006.1"/>
</dbReference>
<sequence length="415" mass="45406">MSVVKVAILGFGTVGEGVYKTIHSHAEELTAVLGKKVEVAAVLIKNKQKRRNIADEVLITSDIEEILQLPQLDLVVEAIVGKEQPFSFLQKAIKRGCHIITANKEMFASHSSELLKLAEENHVSVGFEATVGGGIPIIQTLRQLLKINRVQHVQGIVNGTSNFILTEMREKQQSFAAALKLAQENGFAEADPTNDVEGFDAFYKLMILSRIAFGQEPNWNEVDIAGITSITSELIETAEKLGLRFKHIVSAGKVGSQVKGSVSPVLVSKNHPFYHVEGVENAINVHSDIVGRITLQGPGAGMFPTASAVIEDLVYVCQSHLSRGNHSQTSQAASASVQDKKESSEFWLVHGLQGNYLNPLISWIEQIGEETFIIRAAKEDVVQLATQNKTVLFYLIVDGYQLTNLNKQESLTVSL</sequence>
<evidence type="ECO:0000256" key="5">
    <source>
        <dbReference type="ARBA" id="ARBA00013376"/>
    </source>
</evidence>
<evidence type="ECO:0000259" key="12">
    <source>
        <dbReference type="Pfam" id="PF00742"/>
    </source>
</evidence>
<proteinExistence type="inferred from homology"/>
<keyword evidence="9 10" id="KW-0486">Methionine biosynthesis</keyword>
<dbReference type="InterPro" id="IPR001342">
    <property type="entry name" value="HDH_cat"/>
</dbReference>
<keyword evidence="10" id="KW-0521">NADP</keyword>
<evidence type="ECO:0000256" key="6">
    <source>
        <dbReference type="ARBA" id="ARBA00022605"/>
    </source>
</evidence>
<keyword evidence="8 10" id="KW-0560">Oxidoreductase</keyword>
<dbReference type="Gene3D" id="3.40.50.720">
    <property type="entry name" value="NAD(P)-binding Rossmann-like Domain"/>
    <property type="match status" value="1"/>
</dbReference>
<evidence type="ECO:0000256" key="9">
    <source>
        <dbReference type="ARBA" id="ARBA00023167"/>
    </source>
</evidence>
<comment type="catalytic activity">
    <reaction evidence="10">
        <text>L-homoserine + NADP(+) = L-aspartate 4-semialdehyde + NADPH + H(+)</text>
        <dbReference type="Rhea" id="RHEA:15761"/>
        <dbReference type="ChEBI" id="CHEBI:15378"/>
        <dbReference type="ChEBI" id="CHEBI:57476"/>
        <dbReference type="ChEBI" id="CHEBI:57783"/>
        <dbReference type="ChEBI" id="CHEBI:58349"/>
        <dbReference type="ChEBI" id="CHEBI:537519"/>
        <dbReference type="EC" id="1.1.1.3"/>
    </reaction>
</comment>
<dbReference type="PROSITE" id="PS01042">
    <property type="entry name" value="HOMOSER_DHGENASE"/>
    <property type="match status" value="1"/>
</dbReference>
<dbReference type="Gene3D" id="3.30.360.10">
    <property type="entry name" value="Dihydrodipicolinate Reductase, domain 2"/>
    <property type="match status" value="1"/>
</dbReference>
<evidence type="ECO:0000256" key="10">
    <source>
        <dbReference type="RuleBase" id="RU000579"/>
    </source>
</evidence>
<keyword evidence="7 10" id="KW-0791">Threonine biosynthesis</keyword>
<organism evidence="14 15">
    <name type="scientific">Neobacillus ginsengisoli</name>
    <dbReference type="NCBI Taxonomy" id="904295"/>
    <lineage>
        <taxon>Bacteria</taxon>
        <taxon>Bacillati</taxon>
        <taxon>Bacillota</taxon>
        <taxon>Bacilli</taxon>
        <taxon>Bacillales</taxon>
        <taxon>Bacillaceae</taxon>
        <taxon>Neobacillus</taxon>
    </lineage>
</organism>
<dbReference type="PIRSF" id="PIRSF000098">
    <property type="entry name" value="Homoser_dehydrog"/>
    <property type="match status" value="1"/>
</dbReference>
<protein>
    <recommendedName>
        <fullName evidence="5 10">Homoserine dehydrogenase</fullName>
        <ecNumber evidence="4 10">1.1.1.3</ecNumber>
    </recommendedName>
</protein>
<name>A0ABT9XYN6_9BACI</name>
<accession>A0ABT9XYN6</accession>
<evidence type="ECO:0000259" key="13">
    <source>
        <dbReference type="Pfam" id="PF03447"/>
    </source>
</evidence>
<dbReference type="PANTHER" id="PTHR43331">
    <property type="entry name" value="HOMOSERINE DEHYDROGENASE"/>
    <property type="match status" value="1"/>
</dbReference>
<dbReference type="InterPro" id="IPR016204">
    <property type="entry name" value="HDH"/>
</dbReference>
<gene>
    <name evidence="14" type="ORF">J2S10_003867</name>
</gene>
<dbReference type="NCBIfam" id="NF004976">
    <property type="entry name" value="PRK06349.1"/>
    <property type="match status" value="1"/>
</dbReference>
<evidence type="ECO:0000256" key="2">
    <source>
        <dbReference type="ARBA" id="ARBA00005062"/>
    </source>
</evidence>
<dbReference type="GO" id="GO:0004412">
    <property type="term" value="F:homoserine dehydrogenase activity"/>
    <property type="evidence" value="ECO:0007669"/>
    <property type="project" value="UniProtKB-EC"/>
</dbReference>
<dbReference type="Pfam" id="PF03447">
    <property type="entry name" value="NAD_binding_3"/>
    <property type="match status" value="1"/>
</dbReference>
<dbReference type="Proteomes" id="UP001224122">
    <property type="component" value="Unassembled WGS sequence"/>
</dbReference>
<comment type="pathway">
    <text evidence="1 10">Amino-acid biosynthesis; L-threonine biosynthesis; L-threonine from L-aspartate: step 3/5.</text>
</comment>
<reference evidence="14 15" key="1">
    <citation type="submission" date="2023-07" db="EMBL/GenBank/DDBJ databases">
        <title>Genomic Encyclopedia of Type Strains, Phase IV (KMG-IV): sequencing the most valuable type-strain genomes for metagenomic binning, comparative biology and taxonomic classification.</title>
        <authorList>
            <person name="Goeker M."/>
        </authorList>
    </citation>
    <scope>NUCLEOTIDE SEQUENCE [LARGE SCALE GENOMIC DNA]</scope>
    <source>
        <strain evidence="14 15">DSM 27594</strain>
    </source>
</reference>
<dbReference type="InterPro" id="IPR019811">
    <property type="entry name" value="HDH_CS"/>
</dbReference>
<feature type="domain" description="Aspartate/homoserine dehydrogenase NAD-binding" evidence="13">
    <location>
        <begin position="10"/>
        <end position="127"/>
    </location>
</feature>
<evidence type="ECO:0000256" key="11">
    <source>
        <dbReference type="RuleBase" id="RU004171"/>
    </source>
</evidence>
<dbReference type="PANTHER" id="PTHR43331:SF1">
    <property type="entry name" value="HOMOSERINE DEHYDROGENASE"/>
    <property type="match status" value="1"/>
</dbReference>
<evidence type="ECO:0000256" key="1">
    <source>
        <dbReference type="ARBA" id="ARBA00005056"/>
    </source>
</evidence>
<dbReference type="InterPro" id="IPR036291">
    <property type="entry name" value="NAD(P)-bd_dom_sf"/>
</dbReference>
<feature type="domain" description="Homoserine dehydrogenase catalytic" evidence="12">
    <location>
        <begin position="136"/>
        <end position="314"/>
    </location>
</feature>
<evidence type="ECO:0000256" key="8">
    <source>
        <dbReference type="ARBA" id="ARBA00023002"/>
    </source>
</evidence>
<dbReference type="InterPro" id="IPR005106">
    <property type="entry name" value="Asp/hSer_DH_NAD-bd"/>
</dbReference>
<evidence type="ECO:0000256" key="7">
    <source>
        <dbReference type="ARBA" id="ARBA00022697"/>
    </source>
</evidence>
<comment type="caution">
    <text evidence="14">The sequence shown here is derived from an EMBL/GenBank/DDBJ whole genome shotgun (WGS) entry which is preliminary data.</text>
</comment>
<dbReference type="SUPFAM" id="SSF55347">
    <property type="entry name" value="Glyceraldehyde-3-phosphate dehydrogenase-like, C-terminal domain"/>
    <property type="match status" value="1"/>
</dbReference>
<evidence type="ECO:0000256" key="4">
    <source>
        <dbReference type="ARBA" id="ARBA00013213"/>
    </source>
</evidence>
<dbReference type="EMBL" id="JAUSTW010000006">
    <property type="protein sequence ID" value="MDQ0200678.1"/>
    <property type="molecule type" value="Genomic_DNA"/>
</dbReference>
<dbReference type="EC" id="1.1.1.3" evidence="4 10"/>
<dbReference type="Pfam" id="PF00742">
    <property type="entry name" value="Homoserine_dh"/>
    <property type="match status" value="1"/>
</dbReference>